<dbReference type="PROSITE" id="PS51186">
    <property type="entry name" value="GNAT"/>
    <property type="match status" value="1"/>
</dbReference>
<accession>A0A7C5Z889</accession>
<dbReference type="SUPFAM" id="SSF55729">
    <property type="entry name" value="Acyl-CoA N-acyltransferases (Nat)"/>
    <property type="match status" value="1"/>
</dbReference>
<sequence>MIELKEVSQENQEKIKNFCDVNNIPFYESTISHVVLDGSNVLGVSQLKVENGIAEILIVFVKEEFRNMGFGDGLLKMQINYCYRNSISFIKVKKGINDRFFRRVGFVEKGEYLVLDVQAFYTNLKCKQ</sequence>
<dbReference type="Gene3D" id="3.40.630.30">
    <property type="match status" value="1"/>
</dbReference>
<dbReference type="InterPro" id="IPR000182">
    <property type="entry name" value="GNAT_dom"/>
</dbReference>
<dbReference type="EMBL" id="DRUZ01000100">
    <property type="protein sequence ID" value="HHS02559.1"/>
    <property type="molecule type" value="Genomic_DNA"/>
</dbReference>
<protein>
    <submittedName>
        <fullName evidence="2">N-acetyltransferase</fullName>
    </submittedName>
</protein>
<keyword evidence="2" id="KW-0808">Transferase</keyword>
<dbReference type="InterPro" id="IPR016181">
    <property type="entry name" value="Acyl_CoA_acyltransferase"/>
</dbReference>
<reference evidence="2" key="1">
    <citation type="journal article" date="2020" name="mSystems">
        <title>Genome- and Community-Level Interaction Insights into Carbon Utilization and Element Cycling Functions of Hydrothermarchaeota in Hydrothermal Sediment.</title>
        <authorList>
            <person name="Zhou Z."/>
            <person name="Liu Y."/>
            <person name="Xu W."/>
            <person name="Pan J."/>
            <person name="Luo Z.H."/>
            <person name="Li M."/>
        </authorList>
    </citation>
    <scope>NUCLEOTIDE SEQUENCE [LARGE SCALE GENOMIC DNA]</scope>
    <source>
        <strain evidence="2">SpSt-102</strain>
    </source>
</reference>
<gene>
    <name evidence="2" type="ORF">ENL71_08790</name>
</gene>
<organism evidence="2">
    <name type="scientific">Caldicellulosiruptor owensensis</name>
    <dbReference type="NCBI Taxonomy" id="55205"/>
    <lineage>
        <taxon>Bacteria</taxon>
        <taxon>Bacillati</taxon>
        <taxon>Bacillota</taxon>
        <taxon>Bacillota incertae sedis</taxon>
        <taxon>Caldicellulosiruptorales</taxon>
        <taxon>Caldicellulosiruptoraceae</taxon>
        <taxon>Caldicellulosiruptor</taxon>
    </lineage>
</organism>
<dbReference type="Pfam" id="PF00583">
    <property type="entry name" value="Acetyltransf_1"/>
    <property type="match status" value="1"/>
</dbReference>
<evidence type="ECO:0000259" key="1">
    <source>
        <dbReference type="PROSITE" id="PS51186"/>
    </source>
</evidence>
<dbReference type="GO" id="GO:0016747">
    <property type="term" value="F:acyltransferase activity, transferring groups other than amino-acyl groups"/>
    <property type="evidence" value="ECO:0007669"/>
    <property type="project" value="InterPro"/>
</dbReference>
<evidence type="ECO:0000313" key="2">
    <source>
        <dbReference type="EMBL" id="HHS02559.1"/>
    </source>
</evidence>
<feature type="domain" description="N-acetyltransferase" evidence="1">
    <location>
        <begin position="1"/>
        <end position="127"/>
    </location>
</feature>
<proteinExistence type="predicted"/>
<comment type="caution">
    <text evidence="2">The sequence shown here is derived from an EMBL/GenBank/DDBJ whole genome shotgun (WGS) entry which is preliminary data.</text>
</comment>
<dbReference type="AlphaFoldDB" id="A0A7C5Z889"/>
<dbReference type="CDD" id="cd04301">
    <property type="entry name" value="NAT_SF"/>
    <property type="match status" value="1"/>
</dbReference>
<name>A0A7C5Z889_9FIRM</name>